<dbReference type="GO" id="GO:0005525">
    <property type="term" value="F:GTP binding"/>
    <property type="evidence" value="ECO:0007669"/>
    <property type="project" value="UniProtKB-KW"/>
</dbReference>
<keyword evidence="6" id="KW-0378">Hydrolase</keyword>
<keyword evidence="3" id="KW-0460">Magnesium</keyword>
<evidence type="ECO:0000256" key="3">
    <source>
        <dbReference type="ARBA" id="ARBA00022842"/>
    </source>
</evidence>
<dbReference type="InterPro" id="IPR006073">
    <property type="entry name" value="GTP-bd"/>
</dbReference>
<proteinExistence type="predicted"/>
<sequence>MAAFSKGAGLLKRPAAVEPYLARPFVNIYSPTENCDPPFLDQANVDYCRTLFSKKINPNPVYVADTVDGAHKRSIPQVAVVGKSNVGKSSLINSLLYGSMLPHFAKDVVSNAAMLKDPVFAPISHTPGRTRHMFTFDLGGDLSLVDLPGYGMAKVPDDMRNEWSVLVNKYITQSPCLTRVLSLIDSRRGPVNLDVKLWSMLEEMHVPFQVVLTKCERLKPHELHMVCSRVIEMLKAFGERAHPYVHSTSALRQLGIAELRLSIAHIGYTHKAKQHITK</sequence>
<name>A0AAD8P833_BABGI</name>
<organism evidence="6 7">
    <name type="scientific">Babesia gibsoni</name>
    <dbReference type="NCBI Taxonomy" id="33632"/>
    <lineage>
        <taxon>Eukaryota</taxon>
        <taxon>Sar</taxon>
        <taxon>Alveolata</taxon>
        <taxon>Apicomplexa</taxon>
        <taxon>Aconoidasida</taxon>
        <taxon>Piroplasmida</taxon>
        <taxon>Babesiidae</taxon>
        <taxon>Babesia</taxon>
    </lineage>
</organism>
<dbReference type="Proteomes" id="UP001230268">
    <property type="component" value="Unassembled WGS sequence"/>
</dbReference>
<dbReference type="InterPro" id="IPR030393">
    <property type="entry name" value="G_ENGB_dom"/>
</dbReference>
<dbReference type="PANTHER" id="PTHR11649:SF13">
    <property type="entry name" value="ENGB-TYPE G DOMAIN-CONTAINING PROTEIN"/>
    <property type="match status" value="1"/>
</dbReference>
<dbReference type="PANTHER" id="PTHR11649">
    <property type="entry name" value="MSS1/TRME-RELATED GTP-BINDING PROTEIN"/>
    <property type="match status" value="1"/>
</dbReference>
<dbReference type="GO" id="GO:0046872">
    <property type="term" value="F:metal ion binding"/>
    <property type="evidence" value="ECO:0007669"/>
    <property type="project" value="UniProtKB-KW"/>
</dbReference>
<comment type="caution">
    <text evidence="6">The sequence shown here is derived from an EMBL/GenBank/DDBJ whole genome shotgun (WGS) entry which is preliminary data.</text>
</comment>
<dbReference type="SUPFAM" id="SSF52540">
    <property type="entry name" value="P-loop containing nucleoside triphosphate hydrolases"/>
    <property type="match status" value="1"/>
</dbReference>
<dbReference type="AlphaFoldDB" id="A0AAD8P833"/>
<dbReference type="GO" id="GO:0016787">
    <property type="term" value="F:hydrolase activity"/>
    <property type="evidence" value="ECO:0007669"/>
    <property type="project" value="UniProtKB-KW"/>
</dbReference>
<protein>
    <submittedName>
        <fullName evidence="6">P-loop containing nucleoside triphosphate hydrolase like protein</fullName>
    </submittedName>
</protein>
<evidence type="ECO:0000313" key="6">
    <source>
        <dbReference type="EMBL" id="KAK1442185.1"/>
    </source>
</evidence>
<feature type="domain" description="EngB-type G" evidence="5">
    <location>
        <begin position="74"/>
        <end position="269"/>
    </location>
</feature>
<keyword evidence="4" id="KW-0342">GTP-binding</keyword>
<evidence type="ECO:0000256" key="2">
    <source>
        <dbReference type="ARBA" id="ARBA00022741"/>
    </source>
</evidence>
<dbReference type="PROSITE" id="PS51706">
    <property type="entry name" value="G_ENGB"/>
    <property type="match status" value="1"/>
</dbReference>
<keyword evidence="7" id="KW-1185">Reference proteome</keyword>
<accession>A0AAD8P833</accession>
<dbReference type="InterPro" id="IPR027417">
    <property type="entry name" value="P-loop_NTPase"/>
</dbReference>
<dbReference type="CDD" id="cd01876">
    <property type="entry name" value="YihA_EngB"/>
    <property type="match status" value="1"/>
</dbReference>
<evidence type="ECO:0000313" key="7">
    <source>
        <dbReference type="Proteomes" id="UP001230268"/>
    </source>
</evidence>
<gene>
    <name evidence="6" type="ORF">BgAZ_402150</name>
</gene>
<keyword evidence="1" id="KW-0479">Metal-binding</keyword>
<evidence type="ECO:0000256" key="4">
    <source>
        <dbReference type="ARBA" id="ARBA00023134"/>
    </source>
</evidence>
<dbReference type="EMBL" id="JAVEPI010000004">
    <property type="protein sequence ID" value="KAK1442185.1"/>
    <property type="molecule type" value="Genomic_DNA"/>
</dbReference>
<reference evidence="6" key="1">
    <citation type="submission" date="2023-08" db="EMBL/GenBank/DDBJ databases">
        <title>Draft sequence of the Babesia gibsoni genome.</title>
        <authorList>
            <person name="Yamagishi J.Y."/>
            <person name="Xuan X.X."/>
        </authorList>
    </citation>
    <scope>NUCLEOTIDE SEQUENCE</scope>
    <source>
        <strain evidence="6">Azabu</strain>
    </source>
</reference>
<dbReference type="Gene3D" id="3.40.50.300">
    <property type="entry name" value="P-loop containing nucleotide triphosphate hydrolases"/>
    <property type="match status" value="1"/>
</dbReference>
<evidence type="ECO:0000259" key="5">
    <source>
        <dbReference type="PROSITE" id="PS51706"/>
    </source>
</evidence>
<evidence type="ECO:0000256" key="1">
    <source>
        <dbReference type="ARBA" id="ARBA00022723"/>
    </source>
</evidence>
<dbReference type="Pfam" id="PF01926">
    <property type="entry name" value="MMR_HSR1"/>
    <property type="match status" value="1"/>
</dbReference>
<keyword evidence="2" id="KW-0547">Nucleotide-binding</keyword>